<dbReference type="EMBL" id="MFIE01000029">
    <property type="protein sequence ID" value="OGF82179.1"/>
    <property type="molecule type" value="Genomic_DNA"/>
</dbReference>
<dbReference type="PANTHER" id="PTHR43739">
    <property type="entry name" value="XYLOGLUCANASE (EUROFUNG)"/>
    <property type="match status" value="1"/>
</dbReference>
<dbReference type="SUPFAM" id="SSF110296">
    <property type="entry name" value="Oligoxyloglucan reducing end-specific cellobiohydrolase"/>
    <property type="match status" value="1"/>
</dbReference>
<sequence>MTGAKTFTIIVGVIIVIVLLLSIVRFFLTRDGSEEAQVEGPVVIPTLYKSTDGGATWQGFGEFRGGLVTTLDFDSASQNNLLVGTFARGVWRGTVAGTEWQQYPGGVGETARIFDLIEPARGDEFLALVLFTNRGRIIRYRDGNRTELFFTPLERFAFLKGYKTVAGFLRVIGSDGGFYESRNSGQTWRPVSRFQSGLLAMTFDPRRDNEIWVVDPGGNFYRSVNGGNFWTDLTEGLREFGGYQQLGFIFFDEVSGMLFHGSKHGLLRSFDRGVSWEFVNMPVAPESLPATSMAVDPRNSMKMYVAAQNQVYISEDGGVSWRGIRVAETGVISNMLINPRNTKEIFIGFSRI</sequence>
<dbReference type="InterPro" id="IPR015943">
    <property type="entry name" value="WD40/YVTN_repeat-like_dom_sf"/>
</dbReference>
<reference evidence="2 3" key="1">
    <citation type="journal article" date="2016" name="Nat. Commun.">
        <title>Thousands of microbial genomes shed light on interconnected biogeochemical processes in an aquifer system.</title>
        <authorList>
            <person name="Anantharaman K."/>
            <person name="Brown C.T."/>
            <person name="Hug L.A."/>
            <person name="Sharon I."/>
            <person name="Castelle C.J."/>
            <person name="Probst A.J."/>
            <person name="Thomas B.C."/>
            <person name="Singh A."/>
            <person name="Wilkins M.J."/>
            <person name="Karaoz U."/>
            <person name="Brodie E.L."/>
            <person name="Williams K.H."/>
            <person name="Hubbard S.S."/>
            <person name="Banfield J.F."/>
        </authorList>
    </citation>
    <scope>NUCLEOTIDE SEQUENCE [LARGE SCALE GENOMIC DNA]</scope>
</reference>
<keyword evidence="1" id="KW-0812">Transmembrane</keyword>
<dbReference type="PANTHER" id="PTHR43739:SF5">
    <property type="entry name" value="EXO-ALPHA-SIALIDASE"/>
    <property type="match status" value="1"/>
</dbReference>
<keyword evidence="1" id="KW-1133">Transmembrane helix</keyword>
<keyword evidence="1" id="KW-0472">Membrane</keyword>
<feature type="transmembrane region" description="Helical" evidence="1">
    <location>
        <begin position="6"/>
        <end position="28"/>
    </location>
</feature>
<dbReference type="Gene3D" id="2.130.10.10">
    <property type="entry name" value="YVTN repeat-like/Quinoprotein amine dehydrogenase"/>
    <property type="match status" value="3"/>
</dbReference>
<gene>
    <name evidence="2" type="ORF">A3B18_01880</name>
</gene>
<dbReference type="InterPro" id="IPR052025">
    <property type="entry name" value="Xyloglucanase_GH74"/>
</dbReference>
<dbReference type="AlphaFoldDB" id="A0A1F5X2Q9"/>
<name>A0A1F5X2Q9_9BACT</name>
<protein>
    <recommendedName>
        <fullName evidence="4">Photosynthesis system II assembly factor Ycf48/Hcf136-like domain-containing protein</fullName>
    </recommendedName>
</protein>
<accession>A0A1F5X2Q9</accession>
<comment type="caution">
    <text evidence="2">The sequence shown here is derived from an EMBL/GenBank/DDBJ whole genome shotgun (WGS) entry which is preliminary data.</text>
</comment>
<dbReference type="Proteomes" id="UP000178684">
    <property type="component" value="Unassembled WGS sequence"/>
</dbReference>
<evidence type="ECO:0000256" key="1">
    <source>
        <dbReference type="SAM" id="Phobius"/>
    </source>
</evidence>
<evidence type="ECO:0000313" key="3">
    <source>
        <dbReference type="Proteomes" id="UP000178684"/>
    </source>
</evidence>
<organism evidence="2 3">
    <name type="scientific">Candidatus Giovannonibacteria bacterium RIFCSPLOWO2_01_FULL_46_13</name>
    <dbReference type="NCBI Taxonomy" id="1798352"/>
    <lineage>
        <taxon>Bacteria</taxon>
        <taxon>Candidatus Giovannoniibacteriota</taxon>
    </lineage>
</organism>
<evidence type="ECO:0008006" key="4">
    <source>
        <dbReference type="Google" id="ProtNLM"/>
    </source>
</evidence>
<dbReference type="GO" id="GO:0010411">
    <property type="term" value="P:xyloglucan metabolic process"/>
    <property type="evidence" value="ECO:0007669"/>
    <property type="project" value="TreeGrafter"/>
</dbReference>
<proteinExistence type="predicted"/>
<evidence type="ECO:0000313" key="2">
    <source>
        <dbReference type="EMBL" id="OGF82179.1"/>
    </source>
</evidence>